<reference evidence="1 2" key="1">
    <citation type="submission" date="2017-07" db="EMBL/GenBank/DDBJ databases">
        <authorList>
            <person name="Sun Z.S."/>
            <person name="Albrecht U."/>
            <person name="Echele G."/>
            <person name="Lee C.C."/>
        </authorList>
    </citation>
    <scope>NUCLEOTIDE SEQUENCE [LARGE SCALE GENOMIC DNA]</scope>
    <source>
        <strain evidence="1 2">DSM 14827</strain>
    </source>
</reference>
<evidence type="ECO:0000313" key="2">
    <source>
        <dbReference type="Proteomes" id="UP000198307"/>
    </source>
</evidence>
<dbReference type="EMBL" id="FZQB01000002">
    <property type="protein sequence ID" value="SNT71504.1"/>
    <property type="molecule type" value="Genomic_DNA"/>
</dbReference>
<dbReference type="Proteomes" id="UP000198307">
    <property type="component" value="Unassembled WGS sequence"/>
</dbReference>
<gene>
    <name evidence="1" type="ORF">SAMN05444959_10212</name>
</gene>
<sequence length="32" mass="3678">MINYELAAVATVVREFGFLGFDFIRDWVCPPT</sequence>
<proteinExistence type="predicted"/>
<evidence type="ECO:0000313" key="1">
    <source>
        <dbReference type="EMBL" id="SNT71504.1"/>
    </source>
</evidence>
<name>A0A239PMG0_9RHOB</name>
<keyword evidence="2" id="KW-1185">Reference proteome</keyword>
<accession>A0A239PMG0</accession>
<organism evidence="1 2">
    <name type="scientific">Paracoccus seriniphilus</name>
    <dbReference type="NCBI Taxonomy" id="184748"/>
    <lineage>
        <taxon>Bacteria</taxon>
        <taxon>Pseudomonadati</taxon>
        <taxon>Pseudomonadota</taxon>
        <taxon>Alphaproteobacteria</taxon>
        <taxon>Rhodobacterales</taxon>
        <taxon>Paracoccaceae</taxon>
        <taxon>Paracoccus</taxon>
    </lineage>
</organism>
<protein>
    <submittedName>
        <fullName evidence="1">Uncharacterized protein</fullName>
    </submittedName>
</protein>
<dbReference type="AlphaFoldDB" id="A0A239PMG0"/>